<sequence length="86" mass="9757">MFVHNGNWLFFYFLVRLEVIDVVENISPNDALGSKKAIHEIALQQFPDSSVDVICSTTGFTYLVSTTEHCEAQKDGVICFVYKRPL</sequence>
<dbReference type="EnsemblMetazoa" id="CJA32300.1">
    <property type="protein sequence ID" value="CJA32300.1"/>
    <property type="gene ID" value="WBGene00208147"/>
</dbReference>
<evidence type="ECO:0000256" key="1">
    <source>
        <dbReference type="SAM" id="SignalP"/>
    </source>
</evidence>
<reference evidence="4" key="1">
    <citation type="submission" date="2010-08" db="EMBL/GenBank/DDBJ databases">
        <authorList>
            <consortium name="Caenorhabditis japonica Sequencing Consortium"/>
            <person name="Wilson R.K."/>
        </authorList>
    </citation>
    <scope>NUCLEOTIDE SEQUENCE [LARGE SCALE GENOMIC DNA]</scope>
    <source>
        <strain evidence="4">DF5081</strain>
    </source>
</reference>
<name>A0A8R1ECP3_CAEJA</name>
<accession>A0A8R1ECP3</accession>
<dbReference type="InterPro" id="IPR007284">
    <property type="entry name" value="Ground-like_dom"/>
</dbReference>
<dbReference type="Proteomes" id="UP000005237">
    <property type="component" value="Unassembled WGS sequence"/>
</dbReference>
<feature type="chain" id="PRO_5035767999" evidence="1">
    <location>
        <begin position="26"/>
        <end position="86"/>
    </location>
</feature>
<evidence type="ECO:0000313" key="3">
    <source>
        <dbReference type="EnsemblMetazoa" id="CJA32300.1"/>
    </source>
</evidence>
<feature type="signal peptide" evidence="1">
    <location>
        <begin position="1"/>
        <end position="25"/>
    </location>
</feature>
<protein>
    <submittedName>
        <fullName evidence="3">Ground-like domain-containing protein</fullName>
    </submittedName>
</protein>
<dbReference type="AlphaFoldDB" id="A0A8R1ECP3"/>
<organism evidence="3 4">
    <name type="scientific">Caenorhabditis japonica</name>
    <dbReference type="NCBI Taxonomy" id="281687"/>
    <lineage>
        <taxon>Eukaryota</taxon>
        <taxon>Metazoa</taxon>
        <taxon>Ecdysozoa</taxon>
        <taxon>Nematoda</taxon>
        <taxon>Chromadorea</taxon>
        <taxon>Rhabditida</taxon>
        <taxon>Rhabditina</taxon>
        <taxon>Rhabditomorpha</taxon>
        <taxon>Rhabditoidea</taxon>
        <taxon>Rhabditidae</taxon>
        <taxon>Peloderinae</taxon>
        <taxon>Caenorhabditis</taxon>
    </lineage>
</organism>
<reference evidence="3" key="2">
    <citation type="submission" date="2022-06" db="UniProtKB">
        <authorList>
            <consortium name="EnsemblMetazoa"/>
        </authorList>
    </citation>
    <scope>IDENTIFICATION</scope>
    <source>
        <strain evidence="3">DF5081</strain>
    </source>
</reference>
<dbReference type="Pfam" id="PF04155">
    <property type="entry name" value="Ground-like"/>
    <property type="match status" value="1"/>
</dbReference>
<evidence type="ECO:0000313" key="4">
    <source>
        <dbReference type="Proteomes" id="UP000005237"/>
    </source>
</evidence>
<feature type="domain" description="Ground-like" evidence="2">
    <location>
        <begin position="21"/>
        <end position="82"/>
    </location>
</feature>
<keyword evidence="1" id="KW-0732">Signal</keyword>
<evidence type="ECO:0000259" key="2">
    <source>
        <dbReference type="Pfam" id="PF04155"/>
    </source>
</evidence>
<proteinExistence type="predicted"/>
<keyword evidence="4" id="KW-1185">Reference proteome</keyword>